<gene>
    <name evidence="7" type="ORF">C8J48_2011</name>
</gene>
<dbReference type="Gene3D" id="2.60.120.10">
    <property type="entry name" value="Jelly Rolls"/>
    <property type="match status" value="1"/>
</dbReference>
<keyword evidence="4" id="KW-0560">Oxidoreductase</keyword>
<name>A0A2T4ZBX2_9BACL</name>
<evidence type="ECO:0000256" key="3">
    <source>
        <dbReference type="ARBA" id="ARBA00022964"/>
    </source>
</evidence>
<feature type="binding site" evidence="6">
    <location>
        <position position="128"/>
    </location>
    <ligand>
        <name>Fe cation</name>
        <dbReference type="ChEBI" id="CHEBI:24875"/>
        <note>catalytic</note>
    </ligand>
</feature>
<evidence type="ECO:0000256" key="2">
    <source>
        <dbReference type="ARBA" id="ARBA00022723"/>
    </source>
</evidence>
<dbReference type="Pfam" id="PF05995">
    <property type="entry name" value="CDO_I"/>
    <property type="match status" value="1"/>
</dbReference>
<sequence length="162" mass="18182">MNLAQQLRDFLESVEQPCTRKVEKAIQTTGCTLERIAPFIKGPGDRLKYGRNVILRSDLFEGLVINLPGGVATPVHDHGESMGCVYVISGAFINRLYMVEENSSKVMPFSESRVDKGESLFIERGVIHSMYNPGKERMISLHVYFPPLSGNRIYPSEVVESF</sequence>
<dbReference type="InterPro" id="IPR010300">
    <property type="entry name" value="CDO_1"/>
</dbReference>
<dbReference type="Proteomes" id="UP000241639">
    <property type="component" value="Unassembled WGS sequence"/>
</dbReference>
<dbReference type="PANTHER" id="PTHR12918:SF1">
    <property type="entry name" value="CYSTEINE DIOXYGENASE TYPE 1"/>
    <property type="match status" value="1"/>
</dbReference>
<protein>
    <submittedName>
        <fullName evidence="7">Cysteine dioxygenase</fullName>
    </submittedName>
</protein>
<proteinExistence type="inferred from homology"/>
<keyword evidence="2 6" id="KW-0479">Metal-binding</keyword>
<dbReference type="GO" id="GO:0008198">
    <property type="term" value="F:ferrous iron binding"/>
    <property type="evidence" value="ECO:0007669"/>
    <property type="project" value="TreeGrafter"/>
</dbReference>
<dbReference type="SUPFAM" id="SSF51182">
    <property type="entry name" value="RmlC-like cupins"/>
    <property type="match status" value="1"/>
</dbReference>
<dbReference type="EMBL" id="PZZP01000001">
    <property type="protein sequence ID" value="PTM59394.1"/>
    <property type="molecule type" value="Genomic_DNA"/>
</dbReference>
<dbReference type="CDD" id="cd10548">
    <property type="entry name" value="cupin_CDO"/>
    <property type="match status" value="1"/>
</dbReference>
<evidence type="ECO:0000313" key="7">
    <source>
        <dbReference type="EMBL" id="PTM59394.1"/>
    </source>
</evidence>
<keyword evidence="8" id="KW-1185">Reference proteome</keyword>
<feature type="binding site" evidence="6">
    <location>
        <position position="78"/>
    </location>
    <ligand>
        <name>Fe cation</name>
        <dbReference type="ChEBI" id="CHEBI:24875"/>
        <note>catalytic</note>
    </ligand>
</feature>
<evidence type="ECO:0000256" key="1">
    <source>
        <dbReference type="ARBA" id="ARBA00006622"/>
    </source>
</evidence>
<dbReference type="AlphaFoldDB" id="A0A2T4ZBX2"/>
<comment type="similarity">
    <text evidence="1">Belongs to the cysteine dioxygenase family.</text>
</comment>
<dbReference type="InterPro" id="IPR011051">
    <property type="entry name" value="RmlC_Cupin_sf"/>
</dbReference>
<dbReference type="RefSeq" id="WP_107726348.1">
    <property type="nucleotide sequence ID" value="NZ_PZZP01000001.1"/>
</dbReference>
<dbReference type="GO" id="GO:0016702">
    <property type="term" value="F:oxidoreductase activity, acting on single donors with incorporation of molecular oxygen, incorporation of two atoms of oxygen"/>
    <property type="evidence" value="ECO:0007669"/>
    <property type="project" value="InterPro"/>
</dbReference>
<keyword evidence="5 6" id="KW-0408">Iron</keyword>
<evidence type="ECO:0000256" key="6">
    <source>
        <dbReference type="PIRSR" id="PIRSR610300-51"/>
    </source>
</evidence>
<evidence type="ECO:0000313" key="8">
    <source>
        <dbReference type="Proteomes" id="UP000241639"/>
    </source>
</evidence>
<dbReference type="PANTHER" id="PTHR12918">
    <property type="entry name" value="CYSTEINE DIOXYGENASE"/>
    <property type="match status" value="1"/>
</dbReference>
<reference evidence="7 8" key="1">
    <citation type="submission" date="2018-04" db="EMBL/GenBank/DDBJ databases">
        <title>Genomic Encyclopedia of Archaeal and Bacterial Type Strains, Phase II (KMG-II): from individual species to whole genera.</title>
        <authorList>
            <person name="Goeker M."/>
        </authorList>
    </citation>
    <scope>NUCLEOTIDE SEQUENCE [LARGE SCALE GENOMIC DNA]</scope>
    <source>
        <strain evidence="7 8">DSM 45169</strain>
    </source>
</reference>
<organism evidence="7 8">
    <name type="scientific">Desmospora activa DSM 45169</name>
    <dbReference type="NCBI Taxonomy" id="1121389"/>
    <lineage>
        <taxon>Bacteria</taxon>
        <taxon>Bacillati</taxon>
        <taxon>Bacillota</taxon>
        <taxon>Bacilli</taxon>
        <taxon>Bacillales</taxon>
        <taxon>Thermoactinomycetaceae</taxon>
        <taxon>Desmospora</taxon>
    </lineage>
</organism>
<accession>A0A2T4ZBX2</accession>
<comment type="caution">
    <text evidence="7">The sequence shown here is derived from an EMBL/GenBank/DDBJ whole genome shotgun (WGS) entry which is preliminary data.</text>
</comment>
<dbReference type="InterPro" id="IPR014710">
    <property type="entry name" value="RmlC-like_jellyroll"/>
</dbReference>
<evidence type="ECO:0000256" key="4">
    <source>
        <dbReference type="ARBA" id="ARBA00023002"/>
    </source>
</evidence>
<keyword evidence="3 7" id="KW-0223">Dioxygenase</keyword>
<feature type="binding site" evidence="6">
    <location>
        <position position="76"/>
    </location>
    <ligand>
        <name>Fe cation</name>
        <dbReference type="ChEBI" id="CHEBI:24875"/>
        <note>catalytic</note>
    </ligand>
</feature>
<dbReference type="OrthoDB" id="7059163at2"/>
<evidence type="ECO:0000256" key="5">
    <source>
        <dbReference type="ARBA" id="ARBA00023004"/>
    </source>
</evidence>